<dbReference type="RefSeq" id="WP_145076819.1">
    <property type="nucleotide sequence ID" value="NZ_CP036425.1"/>
</dbReference>
<dbReference type="InterPro" id="IPR051675">
    <property type="entry name" value="Endo/Exo/Phosphatase_dom_1"/>
</dbReference>
<dbReference type="KEGG" id="pcor:KS4_16800"/>
<dbReference type="EMBL" id="CP036425">
    <property type="protein sequence ID" value="QDU33628.1"/>
    <property type="molecule type" value="Genomic_DNA"/>
</dbReference>
<evidence type="ECO:0000313" key="2">
    <source>
        <dbReference type="EMBL" id="QDU33628.1"/>
    </source>
</evidence>
<sequence>MSKKVIKAGVGWALATTVLLQFLLVVYWFAKPIRIGESRCNNVGFKLNINEVSKEMLTILPRVGPAIAENIVLYREANGRFEQAEDLENVHRIGLKTRRLIEPYITFDGAEDIQ</sequence>
<gene>
    <name evidence="2" type="primary">comEA</name>
    <name evidence="2" type="ORF">KS4_16800</name>
</gene>
<reference evidence="2 3" key="1">
    <citation type="submission" date="2019-02" db="EMBL/GenBank/DDBJ databases">
        <title>Deep-cultivation of Planctomycetes and their phenomic and genomic characterization uncovers novel biology.</title>
        <authorList>
            <person name="Wiegand S."/>
            <person name="Jogler M."/>
            <person name="Boedeker C."/>
            <person name="Pinto D."/>
            <person name="Vollmers J."/>
            <person name="Rivas-Marin E."/>
            <person name="Kohn T."/>
            <person name="Peeters S.H."/>
            <person name="Heuer A."/>
            <person name="Rast P."/>
            <person name="Oberbeckmann S."/>
            <person name="Bunk B."/>
            <person name="Jeske O."/>
            <person name="Meyerdierks A."/>
            <person name="Storesund J.E."/>
            <person name="Kallscheuer N."/>
            <person name="Luecker S."/>
            <person name="Lage O.M."/>
            <person name="Pohl T."/>
            <person name="Merkel B.J."/>
            <person name="Hornburger P."/>
            <person name="Mueller R.-W."/>
            <person name="Bruemmer F."/>
            <person name="Labrenz M."/>
            <person name="Spormann A.M."/>
            <person name="Op den Camp H."/>
            <person name="Overmann J."/>
            <person name="Amann R."/>
            <person name="Jetten M.S.M."/>
            <person name="Mascher T."/>
            <person name="Medema M.H."/>
            <person name="Devos D.P."/>
            <person name="Kaster A.-K."/>
            <person name="Ovreas L."/>
            <person name="Rohde M."/>
            <person name="Galperin M.Y."/>
            <person name="Jogler C."/>
        </authorList>
    </citation>
    <scope>NUCLEOTIDE SEQUENCE [LARGE SCALE GENOMIC DNA]</scope>
    <source>
        <strain evidence="2 3">KS4</strain>
    </source>
</reference>
<name>A0A517YTT4_9BACT</name>
<dbReference type="Proteomes" id="UP000317369">
    <property type="component" value="Chromosome"/>
</dbReference>
<accession>A0A517YTT4</accession>
<proteinExistence type="predicted"/>
<dbReference type="Pfam" id="PF12836">
    <property type="entry name" value="HHH_3"/>
    <property type="match status" value="1"/>
</dbReference>
<evidence type="ECO:0000313" key="3">
    <source>
        <dbReference type="Proteomes" id="UP000317369"/>
    </source>
</evidence>
<dbReference type="InterPro" id="IPR010994">
    <property type="entry name" value="RuvA_2-like"/>
</dbReference>
<keyword evidence="1" id="KW-1133">Transmembrane helix</keyword>
<dbReference type="PANTHER" id="PTHR21180:SF32">
    <property type="entry name" value="ENDONUCLEASE_EXONUCLEASE_PHOSPHATASE FAMILY DOMAIN-CONTAINING PROTEIN 1"/>
    <property type="match status" value="1"/>
</dbReference>
<keyword evidence="3" id="KW-1185">Reference proteome</keyword>
<dbReference type="PANTHER" id="PTHR21180">
    <property type="entry name" value="ENDONUCLEASE/EXONUCLEASE/PHOSPHATASE FAMILY DOMAIN-CONTAINING PROTEIN 1"/>
    <property type="match status" value="1"/>
</dbReference>
<feature type="transmembrane region" description="Helical" evidence="1">
    <location>
        <begin position="12"/>
        <end position="30"/>
    </location>
</feature>
<dbReference type="Gene3D" id="1.10.150.280">
    <property type="entry name" value="AF1531-like domain"/>
    <property type="match status" value="1"/>
</dbReference>
<protein>
    <submittedName>
        <fullName evidence="2">ComE operon protein 1</fullName>
    </submittedName>
</protein>
<dbReference type="AlphaFoldDB" id="A0A517YTT4"/>
<dbReference type="OrthoDB" id="9790239at2"/>
<organism evidence="2 3">
    <name type="scientific">Poriferisphaera corsica</name>
    <dbReference type="NCBI Taxonomy" id="2528020"/>
    <lineage>
        <taxon>Bacteria</taxon>
        <taxon>Pseudomonadati</taxon>
        <taxon>Planctomycetota</taxon>
        <taxon>Phycisphaerae</taxon>
        <taxon>Phycisphaerales</taxon>
        <taxon>Phycisphaeraceae</taxon>
        <taxon>Poriferisphaera</taxon>
    </lineage>
</organism>
<evidence type="ECO:0000256" key="1">
    <source>
        <dbReference type="SAM" id="Phobius"/>
    </source>
</evidence>
<keyword evidence="1" id="KW-0472">Membrane</keyword>
<dbReference type="SUPFAM" id="SSF47781">
    <property type="entry name" value="RuvA domain 2-like"/>
    <property type="match status" value="1"/>
</dbReference>
<keyword evidence="1" id="KW-0812">Transmembrane</keyword>